<sequence length="251" mass="28622">MSDGPVTQYRNKNNFYLLSTIPFLLGFKQVTWNFSEKSHGKGAPDGVGGAVKRIADSSVNMGVDIQTPEEFYRFLKERQASSKIKFFWVCEEDIRKYDESVPEVVPLVKGTMGIHQILSTEPGTILHRELSCFCSRPDICQCYKTTMISFRTSSAEASVNVQQGLTGKFVLVRYEEQPFVGQVLQVFDEELESQGMVERVNGTFKKLTTFLRNRVPEPKDEPPRRVEPGDQVYLRVFRGQWSAPTWSGWVT</sequence>
<accession>A0AA47PD87</accession>
<dbReference type="PANTHER" id="PTHR46601:SF1">
    <property type="entry name" value="ADF-H DOMAIN-CONTAINING PROTEIN"/>
    <property type="match status" value="1"/>
</dbReference>
<dbReference type="AlphaFoldDB" id="A0AA47PD87"/>
<dbReference type="EMBL" id="JAOPHQ010000009">
    <property type="protein sequence ID" value="KAK0156423.1"/>
    <property type="molecule type" value="Genomic_DNA"/>
</dbReference>
<dbReference type="Proteomes" id="UP001174136">
    <property type="component" value="Unassembled WGS sequence"/>
</dbReference>
<protein>
    <submittedName>
        <fullName evidence="1">Uncharacterized protein</fullName>
    </submittedName>
</protein>
<dbReference type="PANTHER" id="PTHR46601">
    <property type="entry name" value="ULP_PROTEASE DOMAIN-CONTAINING PROTEIN"/>
    <property type="match status" value="1"/>
</dbReference>
<reference evidence="1" key="1">
    <citation type="journal article" date="2023" name="Front. Mar. Sci.">
        <title>A new Merluccius polli reference genome to investigate the effects of global change in West African waters.</title>
        <authorList>
            <person name="Mateo J.L."/>
            <person name="Blanco-Fernandez C."/>
            <person name="Garcia-Vazquez E."/>
            <person name="Machado-Schiaffino G."/>
        </authorList>
    </citation>
    <scope>NUCLEOTIDE SEQUENCE</scope>
    <source>
        <strain evidence="1">C29</strain>
        <tissue evidence="1">Fin</tissue>
    </source>
</reference>
<evidence type="ECO:0000313" key="1">
    <source>
        <dbReference type="EMBL" id="KAK0156423.1"/>
    </source>
</evidence>
<name>A0AA47PD87_MERPO</name>
<proteinExistence type="predicted"/>
<evidence type="ECO:0000313" key="2">
    <source>
        <dbReference type="Proteomes" id="UP001174136"/>
    </source>
</evidence>
<organism evidence="1 2">
    <name type="scientific">Merluccius polli</name>
    <name type="common">Benguela hake</name>
    <name type="synonym">Merluccius cadenati</name>
    <dbReference type="NCBI Taxonomy" id="89951"/>
    <lineage>
        <taxon>Eukaryota</taxon>
        <taxon>Metazoa</taxon>
        <taxon>Chordata</taxon>
        <taxon>Craniata</taxon>
        <taxon>Vertebrata</taxon>
        <taxon>Euteleostomi</taxon>
        <taxon>Actinopterygii</taxon>
        <taxon>Neopterygii</taxon>
        <taxon>Teleostei</taxon>
        <taxon>Neoteleostei</taxon>
        <taxon>Acanthomorphata</taxon>
        <taxon>Zeiogadaria</taxon>
        <taxon>Gadariae</taxon>
        <taxon>Gadiformes</taxon>
        <taxon>Gadoidei</taxon>
        <taxon>Merlucciidae</taxon>
        <taxon>Merluccius</taxon>
    </lineage>
</organism>
<keyword evidence="2" id="KW-1185">Reference proteome</keyword>
<gene>
    <name evidence="1" type="ORF">N1851_000294</name>
</gene>
<comment type="caution">
    <text evidence="1">The sequence shown here is derived from an EMBL/GenBank/DDBJ whole genome shotgun (WGS) entry which is preliminary data.</text>
</comment>